<protein>
    <submittedName>
        <fullName evidence="5">ASKHA domain-containing protein</fullName>
    </submittedName>
</protein>
<evidence type="ECO:0000259" key="3">
    <source>
        <dbReference type="Pfam" id="PF17650"/>
    </source>
</evidence>
<dbReference type="InterPro" id="IPR027980">
    <property type="entry name" value="RACo_C"/>
</dbReference>
<dbReference type="Proteomes" id="UP001470752">
    <property type="component" value="Unassembled WGS sequence"/>
</dbReference>
<evidence type="ECO:0000256" key="1">
    <source>
        <dbReference type="SAM" id="MobiDB-lite"/>
    </source>
</evidence>
<proteinExistence type="predicted"/>
<reference evidence="5 6" key="1">
    <citation type="submission" date="2024-04" db="EMBL/GenBank/DDBJ databases">
        <title>Human intestinal bacterial collection.</title>
        <authorList>
            <person name="Pauvert C."/>
            <person name="Hitch T.C.A."/>
            <person name="Clavel T."/>
        </authorList>
    </citation>
    <scope>NUCLEOTIDE SEQUENCE [LARGE SCALE GENOMIC DNA]</scope>
    <source>
        <strain evidence="5 6">CLA-AA-H161</strain>
    </source>
</reference>
<dbReference type="InterPro" id="IPR052911">
    <property type="entry name" value="Corrinoid_activation_enz"/>
</dbReference>
<evidence type="ECO:0000259" key="4">
    <source>
        <dbReference type="Pfam" id="PF17651"/>
    </source>
</evidence>
<dbReference type="EMBL" id="JBBNFW010000115">
    <property type="protein sequence ID" value="MEQ2412248.1"/>
    <property type="molecule type" value="Genomic_DNA"/>
</dbReference>
<dbReference type="PANTHER" id="PTHR42895">
    <property type="entry name" value="IRON-SULFUR CLUSTER-BINDING PROTEIN-RELATED"/>
    <property type="match status" value="1"/>
</dbReference>
<evidence type="ECO:0000259" key="2">
    <source>
        <dbReference type="Pfam" id="PF14574"/>
    </source>
</evidence>
<dbReference type="Gene3D" id="3.30.420.480">
    <property type="entry name" value="Domain of unknown function (DUF4445)"/>
    <property type="match status" value="1"/>
</dbReference>
<comment type="caution">
    <text evidence="5">The sequence shown here is derived from an EMBL/GenBank/DDBJ whole genome shotgun (WGS) entry which is preliminary data.</text>
</comment>
<name>A0ABV1CIM1_9FIRM</name>
<dbReference type="InterPro" id="IPR040506">
    <property type="entry name" value="RACo_linker"/>
</dbReference>
<dbReference type="Pfam" id="PF14574">
    <property type="entry name" value="RACo_C_ter"/>
    <property type="match status" value="1"/>
</dbReference>
<evidence type="ECO:0000313" key="6">
    <source>
        <dbReference type="Proteomes" id="UP001470752"/>
    </source>
</evidence>
<dbReference type="PANTHER" id="PTHR42895:SF1">
    <property type="entry name" value="IRON-SULFUR CLUSTER PROTEIN"/>
    <property type="match status" value="1"/>
</dbReference>
<dbReference type="Pfam" id="PF17650">
    <property type="entry name" value="RACo_linker"/>
    <property type="match status" value="1"/>
</dbReference>
<feature type="domain" description="RACo linker region" evidence="3">
    <location>
        <begin position="5"/>
        <end position="83"/>
    </location>
</feature>
<keyword evidence="6" id="KW-1185">Reference proteome</keyword>
<organism evidence="5 6">
    <name type="scientific">Blautia acetigignens</name>
    <dbReference type="NCBI Taxonomy" id="2981783"/>
    <lineage>
        <taxon>Bacteria</taxon>
        <taxon>Bacillati</taxon>
        <taxon>Bacillota</taxon>
        <taxon>Clostridia</taxon>
        <taxon>Lachnospirales</taxon>
        <taxon>Lachnospiraceae</taxon>
        <taxon>Blautia</taxon>
    </lineage>
</organism>
<accession>A0ABV1CIM1</accession>
<sequence length="595" mass="66295">MEGLSKKIYLELSAPTEEDSRSDQQRILEALSAEGIEEQVHMPVHILRMIYPLVENAKWKITVSLGWNGENWEILDIEAGNQTGHHYGLAVDLGSTTVVARLLDCVSGRVVKEVSCFNRQIQWGTDILSRIFYCKDNPRKLEEVRQATVDSIVECMDKLDAQWLDECRAKEADRKVQRKTEECDNTEVDGARRGGASCREDSDAESITRSCVSMVVAGNTTMIHFLLGMDAFCVFYTPHAVHGDRPGFQPAKDLGIPIKGYVYCYPSKSNYLGGDIISGMIDTELYKKEEISVFFDIGTNGELVIGNKEFLLCGAGAAGPALEGGVVSTGMRADTGAVDEVKIRDGKILVHVIGNEDGEFQKMDSGNKSDKQEALKNGGKPLQIEAKGICGSGIIDLIAELFLEGWIDIRGKFSPEKSPLIQKKEGQWCVEYAPGLHFYQKDIDEFIRTKSAAHTMVEIMLRESGLELDQAERFYVAGAFGKHVSKESAITIGMYPDMDRDHIINAGNSSLEGAAKLLLNRALLKDIDQILEEMVYIQFAEVEDFLELMVAAQALPHTDFQRYPTVMKKIQERQAKKENVISIKNDINVKKIINY</sequence>
<dbReference type="Pfam" id="PF17651">
    <property type="entry name" value="Raco_middle"/>
    <property type="match status" value="2"/>
</dbReference>
<dbReference type="Gene3D" id="3.10.20.880">
    <property type="match status" value="1"/>
</dbReference>
<dbReference type="RefSeq" id="WP_021925645.1">
    <property type="nucleotide sequence ID" value="NZ_JAOQJM010000002.1"/>
</dbReference>
<feature type="domain" description="RACo C-terminal" evidence="2">
    <location>
        <begin position="290"/>
        <end position="566"/>
    </location>
</feature>
<dbReference type="InterPro" id="IPR041414">
    <property type="entry name" value="Raco-like_middle"/>
</dbReference>
<evidence type="ECO:0000313" key="5">
    <source>
        <dbReference type="EMBL" id="MEQ2412248.1"/>
    </source>
</evidence>
<feature type="region of interest" description="Disordered" evidence="1">
    <location>
        <begin position="180"/>
        <end position="199"/>
    </location>
</feature>
<dbReference type="InterPro" id="IPR042259">
    <property type="entry name" value="Raco-like_middle_sf"/>
</dbReference>
<gene>
    <name evidence="5" type="ORF">AAAX94_04255</name>
</gene>
<feature type="domain" description="RACo-like middle region" evidence="4">
    <location>
        <begin position="208"/>
        <end position="288"/>
    </location>
</feature>
<feature type="domain" description="RACo-like middle region" evidence="4">
    <location>
        <begin position="87"/>
        <end position="159"/>
    </location>
</feature>